<feature type="transmembrane region" description="Helical" evidence="7">
    <location>
        <begin position="108"/>
        <end position="131"/>
    </location>
</feature>
<feature type="transmembrane region" description="Helical" evidence="7">
    <location>
        <begin position="194"/>
        <end position="217"/>
    </location>
</feature>
<feature type="transmembrane region" description="Helical" evidence="7">
    <location>
        <begin position="20"/>
        <end position="41"/>
    </location>
</feature>
<feature type="domain" description="ABC3 transporter permease C-terminal" evidence="8">
    <location>
        <begin position="331"/>
        <end position="443"/>
    </location>
</feature>
<protein>
    <submittedName>
        <fullName evidence="9">Putative ABC transport system permease protein</fullName>
    </submittedName>
</protein>
<keyword evidence="3 7" id="KW-0812">Transmembrane</keyword>
<evidence type="ECO:0000256" key="6">
    <source>
        <dbReference type="ARBA" id="ARBA00038076"/>
    </source>
</evidence>
<organism evidence="9 10">
    <name type="scientific">Nocardioides albus</name>
    <dbReference type="NCBI Taxonomy" id="1841"/>
    <lineage>
        <taxon>Bacteria</taxon>
        <taxon>Bacillati</taxon>
        <taxon>Actinomycetota</taxon>
        <taxon>Actinomycetes</taxon>
        <taxon>Propionibacteriales</taxon>
        <taxon>Nocardioidaceae</taxon>
        <taxon>Nocardioides</taxon>
    </lineage>
</organism>
<gene>
    <name evidence="9" type="ORF">FHS12_002407</name>
</gene>
<evidence type="ECO:0000313" key="10">
    <source>
        <dbReference type="Proteomes" id="UP000577707"/>
    </source>
</evidence>
<evidence type="ECO:0000256" key="4">
    <source>
        <dbReference type="ARBA" id="ARBA00022989"/>
    </source>
</evidence>
<dbReference type="Pfam" id="PF02687">
    <property type="entry name" value="FtsX"/>
    <property type="match status" value="2"/>
</dbReference>
<keyword evidence="10" id="KW-1185">Reference proteome</keyword>
<dbReference type="InterPro" id="IPR050250">
    <property type="entry name" value="Macrolide_Exporter_MacB"/>
</dbReference>
<feature type="transmembrane region" description="Helical" evidence="7">
    <location>
        <begin position="416"/>
        <end position="437"/>
    </location>
</feature>
<evidence type="ECO:0000256" key="2">
    <source>
        <dbReference type="ARBA" id="ARBA00022475"/>
    </source>
</evidence>
<feature type="transmembrane region" description="Helical" evidence="7">
    <location>
        <begin position="151"/>
        <end position="173"/>
    </location>
</feature>
<comment type="similarity">
    <text evidence="6">Belongs to the ABC-4 integral membrane protein family.</text>
</comment>
<comment type="subcellular location">
    <subcellularLocation>
        <location evidence="1">Cell membrane</location>
        <topology evidence="1">Multi-pass membrane protein</topology>
    </subcellularLocation>
</comment>
<keyword evidence="2" id="KW-1003">Cell membrane</keyword>
<feature type="transmembrane region" description="Helical" evidence="7">
    <location>
        <begin position="374"/>
        <end position="404"/>
    </location>
</feature>
<evidence type="ECO:0000256" key="5">
    <source>
        <dbReference type="ARBA" id="ARBA00023136"/>
    </source>
</evidence>
<accession>A0A7W5A4C8</accession>
<dbReference type="Proteomes" id="UP000577707">
    <property type="component" value="Unassembled WGS sequence"/>
</dbReference>
<feature type="transmembrane region" description="Helical" evidence="7">
    <location>
        <begin position="53"/>
        <end position="73"/>
    </location>
</feature>
<dbReference type="PANTHER" id="PTHR30572:SF4">
    <property type="entry name" value="ABC TRANSPORTER PERMEASE YTRF"/>
    <property type="match status" value="1"/>
</dbReference>
<feature type="transmembrane region" description="Helical" evidence="7">
    <location>
        <begin position="229"/>
        <end position="252"/>
    </location>
</feature>
<evidence type="ECO:0000256" key="7">
    <source>
        <dbReference type="SAM" id="Phobius"/>
    </source>
</evidence>
<sequence>MFTLALRSLRHRATAMTATFVAILLGTAVMGSFTPLIQVALDPGTPSAEQETLLVLGGVVGAWGTVIALFSVVSTVGITVRQREVEIGLLRTVGAEPRQVRALVRAETLVVALVAAVLGALVASLTSRALLELLQSGGVVGEQVVHSGGGVALAATVVLLLVVSLAAAGLAGSRASRGPATVAPSEGRAGSGRIAWWRWAVALVAVGQTATMVAMTMATGKDAANPYDAMAMTGSLGLLLAVGLAALAPLLLRAGSWLLRPLLVGTSGHLAAYNTSRRSHLLAGVLAPVMVLSAAAVSILMLVGIDERTLPAGLSPELTEEFETINLLNNVVTAMICAFAAIMVVNAFAAVLADRRLELHRLRLLGATPGQVRGSVLAEAGIVAAVGAVVGLLAAQATIVPFAYVRGEGVVPDAQLWLPPLLLAGAVALTLASAVGATSRALRATSDAR</sequence>
<evidence type="ECO:0000259" key="8">
    <source>
        <dbReference type="Pfam" id="PF02687"/>
    </source>
</evidence>
<name>A0A7W5A4C8_9ACTN</name>
<dbReference type="PANTHER" id="PTHR30572">
    <property type="entry name" value="MEMBRANE COMPONENT OF TRANSPORTER-RELATED"/>
    <property type="match status" value="1"/>
</dbReference>
<feature type="transmembrane region" description="Helical" evidence="7">
    <location>
        <begin position="325"/>
        <end position="353"/>
    </location>
</feature>
<dbReference type="InterPro" id="IPR003838">
    <property type="entry name" value="ABC3_permease_C"/>
</dbReference>
<dbReference type="GO" id="GO:0005886">
    <property type="term" value="C:plasma membrane"/>
    <property type="evidence" value="ECO:0007669"/>
    <property type="project" value="UniProtKB-SubCell"/>
</dbReference>
<dbReference type="AlphaFoldDB" id="A0A7W5A4C8"/>
<feature type="transmembrane region" description="Helical" evidence="7">
    <location>
        <begin position="281"/>
        <end position="305"/>
    </location>
</feature>
<proteinExistence type="inferred from homology"/>
<evidence type="ECO:0000313" key="9">
    <source>
        <dbReference type="EMBL" id="MBB3089461.1"/>
    </source>
</evidence>
<keyword evidence="4 7" id="KW-1133">Transmembrane helix</keyword>
<keyword evidence="5 7" id="KW-0472">Membrane</keyword>
<dbReference type="GO" id="GO:0022857">
    <property type="term" value="F:transmembrane transporter activity"/>
    <property type="evidence" value="ECO:0007669"/>
    <property type="project" value="TreeGrafter"/>
</dbReference>
<reference evidence="9 10" key="1">
    <citation type="submission" date="2020-08" db="EMBL/GenBank/DDBJ databases">
        <title>Genomic Encyclopedia of Type Strains, Phase III (KMG-III): the genomes of soil and plant-associated and newly described type strains.</title>
        <authorList>
            <person name="Whitman W."/>
        </authorList>
    </citation>
    <scope>NUCLEOTIDE SEQUENCE [LARGE SCALE GENOMIC DNA]</scope>
    <source>
        <strain evidence="9 10">CECT 3302</strain>
    </source>
</reference>
<evidence type="ECO:0000256" key="1">
    <source>
        <dbReference type="ARBA" id="ARBA00004651"/>
    </source>
</evidence>
<dbReference type="EMBL" id="JACHXG010000004">
    <property type="protein sequence ID" value="MBB3089461.1"/>
    <property type="molecule type" value="Genomic_DNA"/>
</dbReference>
<dbReference type="RefSeq" id="WP_183545366.1">
    <property type="nucleotide sequence ID" value="NZ_BMQT01000002.1"/>
</dbReference>
<feature type="domain" description="ABC3 transporter permease C-terminal" evidence="8">
    <location>
        <begin position="64"/>
        <end position="178"/>
    </location>
</feature>
<comment type="caution">
    <text evidence="9">The sequence shown here is derived from an EMBL/GenBank/DDBJ whole genome shotgun (WGS) entry which is preliminary data.</text>
</comment>
<evidence type="ECO:0000256" key="3">
    <source>
        <dbReference type="ARBA" id="ARBA00022692"/>
    </source>
</evidence>